<sequence length="77" mass="8690">MPDMRPTLRPQTLLQGDASALPFQEHKHLSVKFKLSQQRFVHQTAGRHQYEAVAARALTRCHDGDFEAACDSLAKTE</sequence>
<organism evidence="1 2">
    <name type="scientific">Scomber scombrus</name>
    <name type="common">Atlantic mackerel</name>
    <name type="synonym">Scomber vernalis</name>
    <dbReference type="NCBI Taxonomy" id="13677"/>
    <lineage>
        <taxon>Eukaryota</taxon>
        <taxon>Metazoa</taxon>
        <taxon>Chordata</taxon>
        <taxon>Craniata</taxon>
        <taxon>Vertebrata</taxon>
        <taxon>Euteleostomi</taxon>
        <taxon>Actinopterygii</taxon>
        <taxon>Neopterygii</taxon>
        <taxon>Teleostei</taxon>
        <taxon>Neoteleostei</taxon>
        <taxon>Acanthomorphata</taxon>
        <taxon>Pelagiaria</taxon>
        <taxon>Scombriformes</taxon>
        <taxon>Scombridae</taxon>
        <taxon>Scomber</taxon>
    </lineage>
</organism>
<gene>
    <name evidence="1" type="ORF">FSCOSCO3_A030002</name>
</gene>
<dbReference type="Proteomes" id="UP001314229">
    <property type="component" value="Unassembled WGS sequence"/>
</dbReference>
<accession>A0AAV1Q1T1</accession>
<proteinExistence type="predicted"/>
<dbReference type="EMBL" id="CAWUFR010000373">
    <property type="protein sequence ID" value="CAK6976892.1"/>
    <property type="molecule type" value="Genomic_DNA"/>
</dbReference>
<dbReference type="AlphaFoldDB" id="A0AAV1Q1T1"/>
<keyword evidence="2" id="KW-1185">Reference proteome</keyword>
<comment type="caution">
    <text evidence="1">The sequence shown here is derived from an EMBL/GenBank/DDBJ whole genome shotgun (WGS) entry which is preliminary data.</text>
</comment>
<evidence type="ECO:0000313" key="1">
    <source>
        <dbReference type="EMBL" id="CAK6976892.1"/>
    </source>
</evidence>
<name>A0AAV1Q1T1_SCOSC</name>
<evidence type="ECO:0000313" key="2">
    <source>
        <dbReference type="Proteomes" id="UP001314229"/>
    </source>
</evidence>
<protein>
    <submittedName>
        <fullName evidence="1">Uncharacterized protein</fullName>
    </submittedName>
</protein>
<reference evidence="1 2" key="1">
    <citation type="submission" date="2024-01" db="EMBL/GenBank/DDBJ databases">
        <authorList>
            <person name="Alioto T."/>
            <person name="Alioto T."/>
            <person name="Gomez Garrido J."/>
        </authorList>
    </citation>
    <scope>NUCLEOTIDE SEQUENCE [LARGE SCALE GENOMIC DNA]</scope>
</reference>